<dbReference type="AlphaFoldDB" id="A0A9N7P224"/>
<evidence type="ECO:0000256" key="2">
    <source>
        <dbReference type="ARBA" id="ARBA00022670"/>
    </source>
</evidence>
<dbReference type="OrthoDB" id="206201at2759"/>
<dbReference type="InterPro" id="IPR000209">
    <property type="entry name" value="Peptidase_S8/S53_dom"/>
</dbReference>
<dbReference type="GO" id="GO:0006508">
    <property type="term" value="P:proteolysis"/>
    <property type="evidence" value="ECO:0007669"/>
    <property type="project" value="UniProtKB-KW"/>
</dbReference>
<dbReference type="Gene3D" id="3.30.70.80">
    <property type="entry name" value="Peptidase S8 propeptide/proteinase inhibitor I9"/>
    <property type="match status" value="1"/>
</dbReference>
<dbReference type="GO" id="GO:0004252">
    <property type="term" value="F:serine-type endopeptidase activity"/>
    <property type="evidence" value="ECO:0007669"/>
    <property type="project" value="InterPro"/>
</dbReference>
<evidence type="ECO:0000259" key="8">
    <source>
        <dbReference type="Pfam" id="PF05922"/>
    </source>
</evidence>
<dbReference type="InterPro" id="IPR045051">
    <property type="entry name" value="SBT"/>
</dbReference>
<dbReference type="InterPro" id="IPR015500">
    <property type="entry name" value="Peptidase_S8_subtilisin-rel"/>
</dbReference>
<feature type="domain" description="Peptidase S8/S53" evidence="7">
    <location>
        <begin position="97"/>
        <end position="286"/>
    </location>
</feature>
<feature type="domain" description="Inhibitor I9" evidence="8">
    <location>
        <begin position="10"/>
        <end position="84"/>
    </location>
</feature>
<dbReference type="SUPFAM" id="SSF52743">
    <property type="entry name" value="Subtilisin-like"/>
    <property type="match status" value="1"/>
</dbReference>
<evidence type="ECO:0000256" key="4">
    <source>
        <dbReference type="ARBA" id="ARBA00022801"/>
    </source>
</evidence>
<reference evidence="9" key="1">
    <citation type="submission" date="2019-12" db="EMBL/GenBank/DDBJ databases">
        <authorList>
            <person name="Scholes J."/>
        </authorList>
    </citation>
    <scope>NUCLEOTIDE SEQUENCE</scope>
</reference>
<dbReference type="Proteomes" id="UP001153555">
    <property type="component" value="Unassembled WGS sequence"/>
</dbReference>
<evidence type="ECO:0000256" key="1">
    <source>
        <dbReference type="ARBA" id="ARBA00011073"/>
    </source>
</evidence>
<dbReference type="Pfam" id="PF00082">
    <property type="entry name" value="Peptidase_S8"/>
    <property type="match status" value="1"/>
</dbReference>
<evidence type="ECO:0000256" key="6">
    <source>
        <dbReference type="PROSITE-ProRule" id="PRU01240"/>
    </source>
</evidence>
<evidence type="ECO:0000259" key="7">
    <source>
        <dbReference type="Pfam" id="PF00082"/>
    </source>
</evidence>
<dbReference type="InterPro" id="IPR034197">
    <property type="entry name" value="Peptidases_S8_3"/>
</dbReference>
<evidence type="ECO:0000256" key="5">
    <source>
        <dbReference type="ARBA" id="ARBA00022825"/>
    </source>
</evidence>
<organism evidence="9 10">
    <name type="scientific">Striga hermonthica</name>
    <name type="common">Purple witchweed</name>
    <name type="synonym">Buchnera hermonthica</name>
    <dbReference type="NCBI Taxonomy" id="68872"/>
    <lineage>
        <taxon>Eukaryota</taxon>
        <taxon>Viridiplantae</taxon>
        <taxon>Streptophyta</taxon>
        <taxon>Embryophyta</taxon>
        <taxon>Tracheophyta</taxon>
        <taxon>Spermatophyta</taxon>
        <taxon>Magnoliopsida</taxon>
        <taxon>eudicotyledons</taxon>
        <taxon>Gunneridae</taxon>
        <taxon>Pentapetalae</taxon>
        <taxon>asterids</taxon>
        <taxon>lamiids</taxon>
        <taxon>Lamiales</taxon>
        <taxon>Orobanchaceae</taxon>
        <taxon>Buchnereae</taxon>
        <taxon>Striga</taxon>
    </lineage>
</organism>
<dbReference type="Pfam" id="PF05922">
    <property type="entry name" value="Inhibitor_I9"/>
    <property type="match status" value="1"/>
</dbReference>
<keyword evidence="2" id="KW-0645">Protease</keyword>
<keyword evidence="4" id="KW-0378">Hydrolase</keyword>
<evidence type="ECO:0000256" key="3">
    <source>
        <dbReference type="ARBA" id="ARBA00022729"/>
    </source>
</evidence>
<dbReference type="EMBL" id="CACSLK010034598">
    <property type="protein sequence ID" value="CAA0841879.1"/>
    <property type="molecule type" value="Genomic_DNA"/>
</dbReference>
<dbReference type="InterPro" id="IPR037045">
    <property type="entry name" value="S8pro/Inhibitor_I9_sf"/>
</dbReference>
<protein>
    <submittedName>
        <fullName evidence="9">Subtilase family protein</fullName>
    </submittedName>
</protein>
<dbReference type="PANTHER" id="PTHR10795">
    <property type="entry name" value="PROPROTEIN CONVERTASE SUBTILISIN/KEXIN"/>
    <property type="match status" value="1"/>
</dbReference>
<keyword evidence="10" id="KW-1185">Reference proteome</keyword>
<dbReference type="InterPro" id="IPR036852">
    <property type="entry name" value="Peptidase_S8/S53_dom_sf"/>
</dbReference>
<sequence>MASATQEKKVHIVHLGEHIDHKTPEEIEGIHHSYLSSVKENEDDAKSSLIYSYKKISGFAALLTPHEAHKLSEMENVMSVFQSHGHKDNLWLKSKYGENIIIGVIDSGVWPESKSFNDEGMGPIPHTWKGICQSGDAFNSSHCNRKIIGARYYHKGTETENGPVNRTIDFLSPRDVHGHGTHTASTAAGRRVDNVSSSTGFAPGVATGGAPMARLAIYKVDWLSIGSSEADVLAAFDDAIADGVHIISISMNNDDPTPYASSGITVGAFHAVRYGIVVAGSAGNFGPVLNEALWMVTVGATSLDRMFKAPCDVFCPDFGAKVCDVFFPDFGAKVCDVFCPDFGAKVCDVFCPDFGAKVCDVFCLDFGPKCAMYSAQILGPKCAMYSARILGLKCVMYSVRIFGPKCAMYSARIVGQSAWFFLFGFWDEIRNFSAWILGHSECFFPARILGQSAWIFFARILGTQMSDFLCSGFRSTNE</sequence>
<comment type="caution">
    <text evidence="6">Lacks conserved residue(s) required for the propagation of feature annotation.</text>
</comment>
<dbReference type="Gene3D" id="3.40.50.200">
    <property type="entry name" value="Peptidase S8/S53 domain"/>
    <property type="match status" value="1"/>
</dbReference>
<comment type="similarity">
    <text evidence="1 6">Belongs to the peptidase S8 family.</text>
</comment>
<evidence type="ECO:0000313" key="10">
    <source>
        <dbReference type="Proteomes" id="UP001153555"/>
    </source>
</evidence>
<dbReference type="PROSITE" id="PS51892">
    <property type="entry name" value="SUBTILASE"/>
    <property type="match status" value="1"/>
</dbReference>
<comment type="caution">
    <text evidence="9">The sequence shown here is derived from an EMBL/GenBank/DDBJ whole genome shotgun (WGS) entry which is preliminary data.</text>
</comment>
<evidence type="ECO:0000313" key="9">
    <source>
        <dbReference type="EMBL" id="CAA0841879.1"/>
    </source>
</evidence>
<dbReference type="PRINTS" id="PR00723">
    <property type="entry name" value="SUBTILISIN"/>
</dbReference>
<keyword evidence="5" id="KW-0720">Serine protease</keyword>
<dbReference type="InterPro" id="IPR010259">
    <property type="entry name" value="S8pro/Inhibitor_I9"/>
</dbReference>
<accession>A0A9N7P224</accession>
<name>A0A9N7P224_STRHE</name>
<proteinExistence type="inferred from homology"/>
<keyword evidence="3" id="KW-0732">Signal</keyword>
<gene>
    <name evidence="9" type="ORF">SHERM_07754</name>
</gene>
<dbReference type="CDD" id="cd04852">
    <property type="entry name" value="Peptidases_S8_3"/>
    <property type="match status" value="1"/>
</dbReference>